<name>U2QRG5_9ACTN</name>
<dbReference type="EMBL" id="ACVN02000130">
    <property type="protein sequence ID" value="ERK58809.1"/>
    <property type="molecule type" value="Genomic_DNA"/>
</dbReference>
<protein>
    <submittedName>
        <fullName evidence="2">Uncharacterized protein</fullName>
    </submittedName>
</protein>
<dbReference type="AlphaFoldDB" id="U2QRG5"/>
<feature type="compositionally biased region" description="Low complexity" evidence="1">
    <location>
        <begin position="40"/>
        <end position="57"/>
    </location>
</feature>
<keyword evidence="3" id="KW-1185">Reference proteome</keyword>
<feature type="region of interest" description="Disordered" evidence="1">
    <location>
        <begin position="30"/>
        <end position="71"/>
    </location>
</feature>
<gene>
    <name evidence="2" type="ORF">HMPREF0682_1014</name>
</gene>
<proteinExistence type="predicted"/>
<sequence length="148" mass="14964">MGNGFLEGAVVFFARGSGWAWDAAASAAEEATAPSGPCAGGWRYPGPAAAPGGAVPGPRRPGGGGPGGRHRRVLRRVSERACGCRRVRAGPARSGVEASRSAWSAGSWWRRVRLPVGLGDGPGRIVPAPDLPGRPGRLAGASSPPRPG</sequence>
<evidence type="ECO:0000313" key="3">
    <source>
        <dbReference type="Proteomes" id="UP000017052"/>
    </source>
</evidence>
<reference evidence="2" key="1">
    <citation type="submission" date="2013-08" db="EMBL/GenBank/DDBJ databases">
        <authorList>
            <person name="Durkin A.S."/>
            <person name="Haft D.R."/>
            <person name="McCorrison J."/>
            <person name="Torralba M."/>
            <person name="Gillis M."/>
            <person name="Haft D.H."/>
            <person name="Methe B."/>
            <person name="Sutton G."/>
            <person name="Nelson K.E."/>
        </authorList>
    </citation>
    <scope>NUCLEOTIDE SEQUENCE [LARGE SCALE GENOMIC DNA]</scope>
    <source>
        <strain evidence="2">F0233</strain>
    </source>
</reference>
<comment type="caution">
    <text evidence="2">The sequence shown here is derived from an EMBL/GenBank/DDBJ whole genome shotgun (WGS) entry which is preliminary data.</text>
</comment>
<accession>U2QRG5</accession>
<evidence type="ECO:0000256" key="1">
    <source>
        <dbReference type="SAM" id="MobiDB-lite"/>
    </source>
</evidence>
<dbReference type="Proteomes" id="UP000017052">
    <property type="component" value="Unassembled WGS sequence"/>
</dbReference>
<feature type="region of interest" description="Disordered" evidence="1">
    <location>
        <begin position="118"/>
        <end position="148"/>
    </location>
</feature>
<evidence type="ECO:0000313" key="2">
    <source>
        <dbReference type="EMBL" id="ERK58809.1"/>
    </source>
</evidence>
<organism evidence="2 3">
    <name type="scientific">Propionibacterium acidifaciens F0233</name>
    <dbReference type="NCBI Taxonomy" id="553198"/>
    <lineage>
        <taxon>Bacteria</taxon>
        <taxon>Bacillati</taxon>
        <taxon>Actinomycetota</taxon>
        <taxon>Actinomycetes</taxon>
        <taxon>Propionibacteriales</taxon>
        <taxon>Propionibacteriaceae</taxon>
        <taxon>Propionibacterium</taxon>
    </lineage>
</organism>